<comment type="caution">
    <text evidence="3">The sequence shown here is derived from an EMBL/GenBank/DDBJ whole genome shotgun (WGS) entry which is preliminary data.</text>
</comment>
<dbReference type="InterPro" id="IPR015168">
    <property type="entry name" value="SsuA/THI5"/>
</dbReference>
<feature type="domain" description="SsuA/THI5-like" evidence="2">
    <location>
        <begin position="44"/>
        <end position="249"/>
    </location>
</feature>
<dbReference type="PANTHER" id="PTHR31528">
    <property type="entry name" value="4-AMINO-5-HYDROXYMETHYL-2-METHYLPYRIMIDINE PHOSPHATE SYNTHASE THI11-RELATED"/>
    <property type="match status" value="1"/>
</dbReference>
<dbReference type="AlphaFoldDB" id="A0A5N7MJ01"/>
<evidence type="ECO:0000313" key="3">
    <source>
        <dbReference type="EMBL" id="MPR26873.1"/>
    </source>
</evidence>
<dbReference type="SUPFAM" id="SSF53850">
    <property type="entry name" value="Periplasmic binding protein-like II"/>
    <property type="match status" value="1"/>
</dbReference>
<dbReference type="Pfam" id="PF09084">
    <property type="entry name" value="NMT1"/>
    <property type="match status" value="1"/>
</dbReference>
<keyword evidence="1" id="KW-0732">Signal</keyword>
<evidence type="ECO:0000259" key="2">
    <source>
        <dbReference type="Pfam" id="PF09084"/>
    </source>
</evidence>
<accession>A0A5N7MJ01</accession>
<protein>
    <submittedName>
        <fullName evidence="3">ABC transporter substrate-binding protein</fullName>
    </submittedName>
</protein>
<feature type="chain" id="PRO_5030135478" evidence="1">
    <location>
        <begin position="26"/>
        <end position="340"/>
    </location>
</feature>
<dbReference type="EMBL" id="VOSK01000063">
    <property type="protein sequence ID" value="MPR26873.1"/>
    <property type="molecule type" value="Genomic_DNA"/>
</dbReference>
<dbReference type="Gene3D" id="3.40.190.10">
    <property type="entry name" value="Periplasmic binding protein-like II"/>
    <property type="match status" value="2"/>
</dbReference>
<dbReference type="GO" id="GO:0009228">
    <property type="term" value="P:thiamine biosynthetic process"/>
    <property type="evidence" value="ECO:0007669"/>
    <property type="project" value="InterPro"/>
</dbReference>
<dbReference type="OrthoDB" id="6522570at2"/>
<proteinExistence type="predicted"/>
<keyword evidence="4" id="KW-1185">Reference proteome</keyword>
<dbReference type="RefSeq" id="WP_152713020.1">
    <property type="nucleotide sequence ID" value="NZ_VOSJ01000061.1"/>
</dbReference>
<dbReference type="InterPro" id="IPR027939">
    <property type="entry name" value="NMT1/THI5"/>
</dbReference>
<evidence type="ECO:0000256" key="1">
    <source>
        <dbReference type="SAM" id="SignalP"/>
    </source>
</evidence>
<evidence type="ECO:0000313" key="4">
    <source>
        <dbReference type="Proteomes" id="UP000403266"/>
    </source>
</evidence>
<feature type="signal peptide" evidence="1">
    <location>
        <begin position="1"/>
        <end position="25"/>
    </location>
</feature>
<dbReference type="PANTHER" id="PTHR31528:SF15">
    <property type="entry name" value="RIBOFLAVIN-BINDING PROTEIN RIBY"/>
    <property type="match status" value="1"/>
</dbReference>
<gene>
    <name evidence="3" type="ORF">FS320_17020</name>
</gene>
<sequence>MKMSKALGLAVTLALAPWAMSVARAQNASTKITVVLPNPSAVNNFPLYVAVGEKMFEKEGLDVRIEAVDGSSQVLQAMSAGQAQIGQPGPAPVLAARARGVDVVFIYNHFAKSVFGVVVPEKSAIKSPADLKGAVIGVGTADGAEVGFTRAILTDLKMSEGKDFTFLPVGDGGLAAAAFLRGDVKAYAAAVSDAAIMETRGIDLREITPEQYLSYFGNGYAAMKSFIDQNPQAVEKFGRVLVQATEFGLKPENKEKVLQHTKAGNPQEGEDTKLSAALFEQVKDRITPFDKSKGWGYQPPEHWELWHKSAVASGVLKAPLPDLKAAYTNQFVDTWNKGAK</sequence>
<name>A0A5N7MJ01_9HYPH</name>
<dbReference type="Proteomes" id="UP000403266">
    <property type="component" value="Unassembled WGS sequence"/>
</dbReference>
<reference evidence="3 4" key="1">
    <citation type="journal article" date="2019" name="Syst. Appl. Microbiol.">
        <title>Microvirga tunisiensis sp. nov., a root nodule symbiotic bacterium isolated from Lupinus micranthus and L. luteus grown in Northern Tunisia.</title>
        <authorList>
            <person name="Msaddak A."/>
            <person name="Rejili M."/>
            <person name="Duran D."/>
            <person name="Mars M."/>
            <person name="Palacios J.M."/>
            <person name="Ruiz-Argueso T."/>
            <person name="Rey L."/>
            <person name="Imperial J."/>
        </authorList>
    </citation>
    <scope>NUCLEOTIDE SEQUENCE [LARGE SCALE GENOMIC DNA]</scope>
    <source>
        <strain evidence="3 4">Lmie10</strain>
    </source>
</reference>
<organism evidence="3 4">
    <name type="scientific">Microvirga tunisiensis</name>
    <dbReference type="NCBI Taxonomy" id="2108360"/>
    <lineage>
        <taxon>Bacteria</taxon>
        <taxon>Pseudomonadati</taxon>
        <taxon>Pseudomonadota</taxon>
        <taxon>Alphaproteobacteria</taxon>
        <taxon>Hyphomicrobiales</taxon>
        <taxon>Methylobacteriaceae</taxon>
        <taxon>Microvirga</taxon>
    </lineage>
</organism>